<sequence>MFNFSSVRRPATIALALTASIAIVACNPAPTPKPAATVTAVTVTATPATIKVGGTTTVKPVATGTNTPAQTFTFKSSNDAVASVSTAGVVTGKSVGTADITATSTVNTTKSATIKITVEPADTNPGTRPTVKINFAPATSPVAGYETNSGAAYTAASMTGWITEESVGSATPVPLDMSDNVRPTSGVVAAPGAEPAQLTQINMQCGSPTSGNTCFTGTKTAGAFEYKMADGKYKVTVSVGDASASTNANNTNSEHTINVEGVNLINKFIPTQTNLFQKATKEVTVTGGVMTLDAKGGKNTKINYIILEPVN</sequence>
<evidence type="ECO:0000259" key="2">
    <source>
        <dbReference type="SMART" id="SM00635"/>
    </source>
</evidence>
<name>A0A5C4Y5N2_9DEIO</name>
<evidence type="ECO:0000313" key="6">
    <source>
        <dbReference type="Proteomes" id="UP000629870"/>
    </source>
</evidence>
<dbReference type="Gene3D" id="2.60.120.430">
    <property type="entry name" value="Galactose-binding lectin"/>
    <property type="match status" value="1"/>
</dbReference>
<keyword evidence="1" id="KW-0732">Signal</keyword>
<dbReference type="InterPro" id="IPR003343">
    <property type="entry name" value="Big_2"/>
</dbReference>
<proteinExistence type="predicted"/>
<dbReference type="SMART" id="SM00635">
    <property type="entry name" value="BID_2"/>
    <property type="match status" value="1"/>
</dbReference>
<dbReference type="EMBL" id="JACHEW010000007">
    <property type="protein sequence ID" value="MBB6016566.1"/>
    <property type="molecule type" value="Genomic_DNA"/>
</dbReference>
<comment type="caution">
    <text evidence="4">The sequence shown here is derived from an EMBL/GenBank/DDBJ whole genome shotgun (WGS) entry which is preliminary data.</text>
</comment>
<dbReference type="RefSeq" id="WP_139402815.1">
    <property type="nucleotide sequence ID" value="NZ_JACHEW010000007.1"/>
</dbReference>
<dbReference type="EMBL" id="VDMO01000009">
    <property type="protein sequence ID" value="TNM71108.1"/>
    <property type="molecule type" value="Genomic_DNA"/>
</dbReference>
<evidence type="ECO:0000256" key="1">
    <source>
        <dbReference type="SAM" id="SignalP"/>
    </source>
</evidence>
<feature type="domain" description="BIG2" evidence="2">
    <location>
        <begin position="37"/>
        <end position="114"/>
    </location>
</feature>
<feature type="signal peptide" evidence="1">
    <location>
        <begin position="1"/>
        <end position="24"/>
    </location>
</feature>
<dbReference type="AlphaFoldDB" id="A0A5C4Y5N2"/>
<dbReference type="Gene3D" id="2.60.40.1080">
    <property type="match status" value="1"/>
</dbReference>
<accession>A0A5C4Y5N2</accession>
<reference evidence="3 6" key="2">
    <citation type="submission" date="2020-08" db="EMBL/GenBank/DDBJ databases">
        <title>Genomic Encyclopedia of Type Strains, Phase IV (KMG-IV): sequencing the most valuable type-strain genomes for metagenomic binning, comparative biology and taxonomic classification.</title>
        <authorList>
            <person name="Goeker M."/>
        </authorList>
    </citation>
    <scope>NUCLEOTIDE SEQUENCE [LARGE SCALE GENOMIC DNA]</scope>
    <source>
        <strain evidence="3 6">DSM 12027</strain>
    </source>
</reference>
<dbReference type="InterPro" id="IPR008979">
    <property type="entry name" value="Galactose-bd-like_sf"/>
</dbReference>
<evidence type="ECO:0000313" key="5">
    <source>
        <dbReference type="Proteomes" id="UP000313988"/>
    </source>
</evidence>
<organism evidence="4 5">
    <name type="scientific">Deinococcus radiopugnans ATCC 19172</name>
    <dbReference type="NCBI Taxonomy" id="585398"/>
    <lineage>
        <taxon>Bacteria</taxon>
        <taxon>Thermotogati</taxon>
        <taxon>Deinococcota</taxon>
        <taxon>Deinococci</taxon>
        <taxon>Deinococcales</taxon>
        <taxon>Deinococcaceae</taxon>
        <taxon>Deinococcus</taxon>
    </lineage>
</organism>
<dbReference type="Proteomes" id="UP000313988">
    <property type="component" value="Unassembled WGS sequence"/>
</dbReference>
<reference evidence="4 5" key="1">
    <citation type="submission" date="2019-06" db="EMBL/GenBank/DDBJ databases">
        <title>Genome sequence of Deinococcus radiopugnans ATCC 19172.</title>
        <authorList>
            <person name="Maclea K.S."/>
            <person name="Maynard C.R."/>
        </authorList>
    </citation>
    <scope>NUCLEOTIDE SEQUENCE [LARGE SCALE GENOMIC DNA]</scope>
    <source>
        <strain evidence="4 5">ATCC 19172</strain>
    </source>
</reference>
<evidence type="ECO:0000313" key="3">
    <source>
        <dbReference type="EMBL" id="MBB6016566.1"/>
    </source>
</evidence>
<evidence type="ECO:0000313" key="4">
    <source>
        <dbReference type="EMBL" id="TNM71108.1"/>
    </source>
</evidence>
<dbReference type="Pfam" id="PF02368">
    <property type="entry name" value="Big_2"/>
    <property type="match status" value="1"/>
</dbReference>
<dbReference type="SUPFAM" id="SSF49373">
    <property type="entry name" value="Invasin/intimin cell-adhesion fragments"/>
    <property type="match status" value="1"/>
</dbReference>
<keyword evidence="6" id="KW-1185">Reference proteome</keyword>
<dbReference type="OrthoDB" id="59117at2"/>
<gene>
    <name evidence="4" type="ORF">FHR04_09715</name>
    <name evidence="3" type="ORF">HNQ04_001817</name>
</gene>
<feature type="chain" id="PRO_5023080804" description="BIG2 domain-containing protein" evidence="1">
    <location>
        <begin position="25"/>
        <end position="311"/>
    </location>
</feature>
<dbReference type="SUPFAM" id="SSF49785">
    <property type="entry name" value="Galactose-binding domain-like"/>
    <property type="match status" value="1"/>
</dbReference>
<protein>
    <recommendedName>
        <fullName evidence="2">BIG2 domain-containing protein</fullName>
    </recommendedName>
</protein>
<dbReference type="Proteomes" id="UP000629870">
    <property type="component" value="Unassembled WGS sequence"/>
</dbReference>
<dbReference type="InterPro" id="IPR008964">
    <property type="entry name" value="Invasin/intimin_cell_adhesion"/>
</dbReference>